<evidence type="ECO:0000256" key="1">
    <source>
        <dbReference type="SAM" id="MobiDB-lite"/>
    </source>
</evidence>
<comment type="caution">
    <text evidence="2">The sequence shown here is derived from an EMBL/GenBank/DDBJ whole genome shotgun (WGS) entry which is preliminary data.</text>
</comment>
<accession>A0A9P8S9K3</accession>
<evidence type="ECO:0000313" key="2">
    <source>
        <dbReference type="EMBL" id="KAH0598414.1"/>
    </source>
</evidence>
<proteinExistence type="predicted"/>
<gene>
    <name evidence="2" type="ORF">MHUMG1_03712</name>
</gene>
<feature type="region of interest" description="Disordered" evidence="1">
    <location>
        <begin position="103"/>
        <end position="145"/>
    </location>
</feature>
<dbReference type="EMBL" id="JACEFI010000005">
    <property type="protein sequence ID" value="KAH0598414.1"/>
    <property type="molecule type" value="Genomic_DNA"/>
</dbReference>
<organism evidence="2 3">
    <name type="scientific">Metarhizium humberi</name>
    <dbReference type="NCBI Taxonomy" id="2596975"/>
    <lineage>
        <taxon>Eukaryota</taxon>
        <taxon>Fungi</taxon>
        <taxon>Dikarya</taxon>
        <taxon>Ascomycota</taxon>
        <taxon>Pezizomycotina</taxon>
        <taxon>Sordariomycetes</taxon>
        <taxon>Hypocreomycetidae</taxon>
        <taxon>Hypocreales</taxon>
        <taxon>Clavicipitaceae</taxon>
        <taxon>Metarhizium</taxon>
    </lineage>
</organism>
<protein>
    <submittedName>
        <fullName evidence="2">Uncharacterized protein</fullName>
    </submittedName>
</protein>
<sequence>MMEIRVLTDQTCGPWARRFYTHFENLGSLMPAVHSIEIRGLGQHIDPTVWSMTDNATARASSLLSRRDGRAAACTPWGLGQVACDRRCRRRRRGARCHHAELTAAAKAQAERRPEVPADPDLPPRPADSAPSAPSRGFFGFTAPL</sequence>
<dbReference type="AlphaFoldDB" id="A0A9P8S9K3"/>
<reference evidence="2 3" key="1">
    <citation type="submission" date="2020-07" db="EMBL/GenBank/DDBJ databases">
        <title>Metarhizium humberi genome.</title>
        <authorList>
            <person name="Lysoe E."/>
        </authorList>
    </citation>
    <scope>NUCLEOTIDE SEQUENCE [LARGE SCALE GENOMIC DNA]</scope>
    <source>
        <strain evidence="2 3">ESALQ1638</strain>
    </source>
</reference>
<feature type="compositionally biased region" description="Low complexity" evidence="1">
    <location>
        <begin position="127"/>
        <end position="136"/>
    </location>
</feature>
<name>A0A9P8S9K3_9HYPO</name>
<dbReference type="Proteomes" id="UP000764110">
    <property type="component" value="Unassembled WGS sequence"/>
</dbReference>
<keyword evidence="3" id="KW-1185">Reference proteome</keyword>
<evidence type="ECO:0000313" key="3">
    <source>
        <dbReference type="Proteomes" id="UP000764110"/>
    </source>
</evidence>